<name>A0A1Y1VP63_9FUNG</name>
<feature type="domain" description="CBM10" evidence="4">
    <location>
        <begin position="1"/>
        <end position="33"/>
    </location>
</feature>
<feature type="non-terminal residue" evidence="5">
    <location>
        <position position="1"/>
    </location>
</feature>
<dbReference type="OrthoDB" id="2134231at2759"/>
<dbReference type="SUPFAM" id="SSF64571">
    <property type="entry name" value="Cellulose docking domain, dockering"/>
    <property type="match status" value="2"/>
</dbReference>
<dbReference type="InterPro" id="IPR009034">
    <property type="entry name" value="Dockerin_dom_fun_sf"/>
</dbReference>
<dbReference type="EMBL" id="MCFH01000001">
    <property type="protein sequence ID" value="ORX61205.1"/>
    <property type="molecule type" value="Genomic_DNA"/>
</dbReference>
<sequence length="83" mass="8509">AQGYKCCSAGCQVIYTDNDGTWGAENGEWCGCGASSSATQQPSTGSCSANILAQGYKCCSAGCQVIYTDNDGTWGAENGEWCG</sequence>
<evidence type="ECO:0000313" key="5">
    <source>
        <dbReference type="EMBL" id="ORX61205.1"/>
    </source>
</evidence>
<dbReference type="PROSITE" id="PS51763">
    <property type="entry name" value="CBM10"/>
    <property type="match status" value="2"/>
</dbReference>
<evidence type="ECO:0000256" key="2">
    <source>
        <dbReference type="ARBA" id="ARBA00022737"/>
    </source>
</evidence>
<feature type="domain" description="CBM10" evidence="4">
    <location>
        <begin position="46"/>
        <end position="83"/>
    </location>
</feature>
<feature type="non-terminal residue" evidence="5">
    <location>
        <position position="83"/>
    </location>
</feature>
<evidence type="ECO:0000256" key="1">
    <source>
        <dbReference type="ARBA" id="ARBA00022729"/>
    </source>
</evidence>
<dbReference type="GO" id="GO:0016787">
    <property type="term" value="F:hydrolase activity"/>
    <property type="evidence" value="ECO:0007669"/>
    <property type="project" value="UniProtKB-KW"/>
</dbReference>
<accession>A0A1Y1VP63</accession>
<evidence type="ECO:0000313" key="6">
    <source>
        <dbReference type="Proteomes" id="UP000193719"/>
    </source>
</evidence>
<dbReference type="Proteomes" id="UP000193719">
    <property type="component" value="Unassembled WGS sequence"/>
</dbReference>
<gene>
    <name evidence="5" type="ORF">BCR36DRAFT_257290</name>
</gene>
<dbReference type="InterPro" id="IPR002883">
    <property type="entry name" value="CBM10/Dockerin_dom"/>
</dbReference>
<keyword evidence="2" id="KW-0677">Repeat</keyword>
<keyword evidence="3" id="KW-0378">Hydrolase</keyword>
<comment type="caution">
    <text evidence="5">The sequence shown here is derived from an EMBL/GenBank/DDBJ whole genome shotgun (WGS) entry which is preliminary data.</text>
</comment>
<reference evidence="5 6" key="2">
    <citation type="submission" date="2016-08" db="EMBL/GenBank/DDBJ databases">
        <title>Pervasive Adenine N6-methylation of Active Genes in Fungi.</title>
        <authorList>
            <consortium name="DOE Joint Genome Institute"/>
            <person name="Mondo S.J."/>
            <person name="Dannebaum R.O."/>
            <person name="Kuo R.C."/>
            <person name="Labutti K."/>
            <person name="Haridas S."/>
            <person name="Kuo A."/>
            <person name="Salamov A."/>
            <person name="Ahrendt S.R."/>
            <person name="Lipzen A."/>
            <person name="Sullivan W."/>
            <person name="Andreopoulos W.B."/>
            <person name="Clum A."/>
            <person name="Lindquist E."/>
            <person name="Daum C."/>
            <person name="Ramamoorthy G.K."/>
            <person name="Gryganskyi A."/>
            <person name="Culley D."/>
            <person name="Magnuson J.K."/>
            <person name="James T.Y."/>
            <person name="O'Malley M.A."/>
            <person name="Stajich J.E."/>
            <person name="Spatafora J.W."/>
            <person name="Visel A."/>
            <person name="Grigoriev I.V."/>
        </authorList>
    </citation>
    <scope>NUCLEOTIDE SEQUENCE [LARGE SCALE GENOMIC DNA]</scope>
    <source>
        <strain evidence="6">finn</strain>
    </source>
</reference>
<dbReference type="Pfam" id="PF02013">
    <property type="entry name" value="CBM_10"/>
    <property type="match status" value="2"/>
</dbReference>
<keyword evidence="6" id="KW-1185">Reference proteome</keyword>
<dbReference type="Gene3D" id="3.90.1220.10">
    <property type="entry name" value="Cellulose docking domain, dockering"/>
    <property type="match status" value="2"/>
</dbReference>
<protein>
    <recommendedName>
        <fullName evidence="4">CBM10 domain-containing protein</fullName>
    </recommendedName>
</protein>
<organism evidence="5 6">
    <name type="scientific">Piromyces finnis</name>
    <dbReference type="NCBI Taxonomy" id="1754191"/>
    <lineage>
        <taxon>Eukaryota</taxon>
        <taxon>Fungi</taxon>
        <taxon>Fungi incertae sedis</taxon>
        <taxon>Chytridiomycota</taxon>
        <taxon>Chytridiomycota incertae sedis</taxon>
        <taxon>Neocallimastigomycetes</taxon>
        <taxon>Neocallimastigales</taxon>
        <taxon>Neocallimastigaceae</taxon>
        <taxon>Piromyces</taxon>
    </lineage>
</organism>
<proteinExistence type="predicted"/>
<keyword evidence="1" id="KW-0732">Signal</keyword>
<evidence type="ECO:0000259" key="4">
    <source>
        <dbReference type="PROSITE" id="PS51763"/>
    </source>
</evidence>
<evidence type="ECO:0000256" key="3">
    <source>
        <dbReference type="ARBA" id="ARBA00022801"/>
    </source>
</evidence>
<dbReference type="AlphaFoldDB" id="A0A1Y1VP63"/>
<reference evidence="5 6" key="1">
    <citation type="submission" date="2016-08" db="EMBL/GenBank/DDBJ databases">
        <title>Genomes of anaerobic fungi encode conserved fungal cellulosomes for biomass hydrolysis.</title>
        <authorList>
            <consortium name="DOE Joint Genome Institute"/>
            <person name="Haitjema C.H."/>
            <person name="Gilmore S.P."/>
            <person name="Henske J.K."/>
            <person name="Solomon K.V."/>
            <person name="De Groot R."/>
            <person name="Kuo A."/>
            <person name="Mondo S.J."/>
            <person name="Salamov A.A."/>
            <person name="Labutti K."/>
            <person name="Zhao Z."/>
            <person name="Chiniquy J."/>
            <person name="Barry K."/>
            <person name="Brewer H.M."/>
            <person name="Purvine S.O."/>
            <person name="Wright A.T."/>
            <person name="Boxma B."/>
            <person name="Van Alen T."/>
            <person name="Hackstein J.H."/>
            <person name="Baker S.E."/>
            <person name="Grigoriev I.V."/>
            <person name="O'Malley M.A."/>
        </authorList>
    </citation>
    <scope>NUCLEOTIDE SEQUENCE [LARGE SCALE GENOMIC DNA]</scope>
    <source>
        <strain evidence="6">finn</strain>
    </source>
</reference>